<feature type="transmembrane region" description="Helical" evidence="2">
    <location>
        <begin position="158"/>
        <end position="181"/>
    </location>
</feature>
<protein>
    <recommendedName>
        <fullName evidence="3">Transglycosylase PBP1b N-terminal transmembrane domain-containing protein</fullName>
    </recommendedName>
</protein>
<dbReference type="Pfam" id="PF14812">
    <property type="entry name" value="PBP1_TM"/>
    <property type="match status" value="1"/>
</dbReference>
<dbReference type="RefSeq" id="WP_171469304.1">
    <property type="nucleotide sequence ID" value="NZ_CP053452.2"/>
</dbReference>
<dbReference type="InterPro" id="IPR032730">
    <property type="entry name" value="PBP1b_TM"/>
</dbReference>
<proteinExistence type="predicted"/>
<reference evidence="5" key="1">
    <citation type="submission" date="2020-05" db="EMBL/GenBank/DDBJ databases">
        <title>Frigoriglobus tundricola gen. nov., sp. nov., a psychrotolerant cellulolytic planctomycete of the family Gemmataceae with two divergent copies of 16S rRNA gene.</title>
        <authorList>
            <person name="Kulichevskaya I.S."/>
            <person name="Ivanova A.A."/>
            <person name="Naumoff D.G."/>
            <person name="Beletsky A.V."/>
            <person name="Rijpstra W.I.C."/>
            <person name="Sinninghe Damste J.S."/>
            <person name="Mardanov A.V."/>
            <person name="Ravin N.V."/>
            <person name="Dedysh S.N."/>
        </authorList>
    </citation>
    <scope>NUCLEOTIDE SEQUENCE [LARGE SCALE GENOMIC DNA]</scope>
    <source>
        <strain evidence="5">PL17</strain>
    </source>
</reference>
<dbReference type="Proteomes" id="UP000503447">
    <property type="component" value="Chromosome"/>
</dbReference>
<dbReference type="EMBL" id="CP053452">
    <property type="protein sequence ID" value="QJW93018.1"/>
    <property type="molecule type" value="Genomic_DNA"/>
</dbReference>
<dbReference type="KEGG" id="ftj:FTUN_0518"/>
<evidence type="ECO:0000256" key="2">
    <source>
        <dbReference type="SAM" id="Phobius"/>
    </source>
</evidence>
<dbReference type="AlphaFoldDB" id="A0A6M5YG92"/>
<name>A0A6M5YG92_9BACT</name>
<sequence>MANIRVTCPACRTELEVGAEHAGQEVECGNCLEVFVAKAPGGTGVSGTGPVPGSGPGPLAVPGSQRSKPANRPVRKRRRDDDDDYEHDHRRDDYDDYDDYAPSRRGSGGDGAATASLILGIFALVLSCCWIFSLPLGLSATITGGLGLKSQNNRGSAVAGLILGIISMCVAVFFLFFFVVGNAAGNRGQFR</sequence>
<feature type="compositionally biased region" description="Gly residues" evidence="1">
    <location>
        <begin position="46"/>
        <end position="56"/>
    </location>
</feature>
<feature type="domain" description="Transglycosylase PBP1b N-terminal transmembrane" evidence="3">
    <location>
        <begin position="64"/>
        <end position="109"/>
    </location>
</feature>
<accession>A0A6M5YG92</accession>
<evidence type="ECO:0000313" key="4">
    <source>
        <dbReference type="EMBL" id="QJW93018.1"/>
    </source>
</evidence>
<keyword evidence="5" id="KW-1185">Reference proteome</keyword>
<feature type="region of interest" description="Disordered" evidence="1">
    <location>
        <begin position="46"/>
        <end position="107"/>
    </location>
</feature>
<evidence type="ECO:0000259" key="3">
    <source>
        <dbReference type="Pfam" id="PF14812"/>
    </source>
</evidence>
<keyword evidence="2" id="KW-0812">Transmembrane</keyword>
<keyword evidence="2" id="KW-1133">Transmembrane helix</keyword>
<feature type="transmembrane region" description="Helical" evidence="2">
    <location>
        <begin position="112"/>
        <end position="138"/>
    </location>
</feature>
<evidence type="ECO:0000313" key="5">
    <source>
        <dbReference type="Proteomes" id="UP000503447"/>
    </source>
</evidence>
<evidence type="ECO:0000256" key="1">
    <source>
        <dbReference type="SAM" id="MobiDB-lite"/>
    </source>
</evidence>
<keyword evidence="2" id="KW-0472">Membrane</keyword>
<organism evidence="4 5">
    <name type="scientific">Frigoriglobus tundricola</name>
    <dbReference type="NCBI Taxonomy" id="2774151"/>
    <lineage>
        <taxon>Bacteria</taxon>
        <taxon>Pseudomonadati</taxon>
        <taxon>Planctomycetota</taxon>
        <taxon>Planctomycetia</taxon>
        <taxon>Gemmatales</taxon>
        <taxon>Gemmataceae</taxon>
        <taxon>Frigoriglobus</taxon>
    </lineage>
</organism>
<gene>
    <name evidence="4" type="ORF">FTUN_0518</name>
</gene>